<dbReference type="EMBL" id="JACHFW010000010">
    <property type="protein sequence ID" value="MBB5265228.1"/>
    <property type="molecule type" value="Genomic_DNA"/>
</dbReference>
<comment type="caution">
    <text evidence="2">The sequence shown here is derived from an EMBL/GenBank/DDBJ whole genome shotgun (WGS) entry which is preliminary data.</text>
</comment>
<sequence>MSFLSLTTVELKKIRRSWIMLILLIPVVIMWIPSVIYGDMNFDTRGIPITPENNFFIQGFMGMVWFMIPATLVIGTVLLTQTERSNNGILKMLSLPVSTAKLCLTKFMVLILLSFVQMVMTVAAYYICAAIASSMLDYNFFLEPLYVFRVALSIYAGAIPTAAVFWMIAILIHTPVFAAGIGLASIVPSVLLINTKIWFAYPMSYPFYLLMVEYGRCADGIYTSEIDWLPWLPTAVLITVLALGIACIRFGSVQKR</sequence>
<feature type="transmembrane region" description="Helical" evidence="1">
    <location>
        <begin position="231"/>
        <end position="251"/>
    </location>
</feature>
<feature type="transmembrane region" description="Helical" evidence="1">
    <location>
        <begin position="176"/>
        <end position="201"/>
    </location>
</feature>
<protein>
    <recommendedName>
        <fullName evidence="4">ABC transporter permease</fullName>
    </recommendedName>
</protein>
<dbReference type="Proteomes" id="UP000543642">
    <property type="component" value="Unassembled WGS sequence"/>
</dbReference>
<keyword evidence="1" id="KW-1133">Transmembrane helix</keyword>
<keyword evidence="1" id="KW-0472">Membrane</keyword>
<feature type="transmembrane region" description="Helical" evidence="1">
    <location>
        <begin position="146"/>
        <end position="169"/>
    </location>
</feature>
<dbReference type="RefSeq" id="WP_183774976.1">
    <property type="nucleotide sequence ID" value="NZ_JACHFW010000010.1"/>
</dbReference>
<feature type="transmembrane region" description="Helical" evidence="1">
    <location>
        <begin position="102"/>
        <end position="126"/>
    </location>
</feature>
<feature type="transmembrane region" description="Helical" evidence="1">
    <location>
        <begin position="18"/>
        <end position="36"/>
    </location>
</feature>
<reference evidence="2 3" key="1">
    <citation type="submission" date="2020-08" db="EMBL/GenBank/DDBJ databases">
        <title>Genomic Encyclopedia of Type Strains, Phase IV (KMG-IV): sequencing the most valuable type-strain genomes for metagenomic binning, comparative biology and taxonomic classification.</title>
        <authorList>
            <person name="Goeker M."/>
        </authorList>
    </citation>
    <scope>NUCLEOTIDE SEQUENCE [LARGE SCALE GENOMIC DNA]</scope>
    <source>
        <strain evidence="2 3">DSM 106146</strain>
    </source>
</reference>
<gene>
    <name evidence="2" type="ORF">HNP82_002371</name>
</gene>
<accession>A0A7W8HBA8</accession>
<evidence type="ECO:0000256" key="1">
    <source>
        <dbReference type="SAM" id="Phobius"/>
    </source>
</evidence>
<name>A0A7W8HBA8_9FIRM</name>
<dbReference type="Pfam" id="PF12730">
    <property type="entry name" value="ABC2_membrane_4"/>
    <property type="match status" value="1"/>
</dbReference>
<keyword evidence="3" id="KW-1185">Reference proteome</keyword>
<dbReference type="AlphaFoldDB" id="A0A7W8HBA8"/>
<evidence type="ECO:0000313" key="3">
    <source>
        <dbReference type="Proteomes" id="UP000543642"/>
    </source>
</evidence>
<evidence type="ECO:0000313" key="2">
    <source>
        <dbReference type="EMBL" id="MBB5265228.1"/>
    </source>
</evidence>
<feature type="transmembrane region" description="Helical" evidence="1">
    <location>
        <begin position="56"/>
        <end position="81"/>
    </location>
</feature>
<evidence type="ECO:0008006" key="4">
    <source>
        <dbReference type="Google" id="ProtNLM"/>
    </source>
</evidence>
<keyword evidence="1" id="KW-0812">Transmembrane</keyword>
<proteinExistence type="predicted"/>
<organism evidence="2 3">
    <name type="scientific">Catenibacillus scindens</name>
    <dbReference type="NCBI Taxonomy" id="673271"/>
    <lineage>
        <taxon>Bacteria</taxon>
        <taxon>Bacillati</taxon>
        <taxon>Bacillota</taxon>
        <taxon>Clostridia</taxon>
        <taxon>Lachnospirales</taxon>
        <taxon>Lachnospiraceae</taxon>
        <taxon>Catenibacillus</taxon>
    </lineage>
</organism>